<name>A0A1J5T7W9_9ZZZZ</name>
<gene>
    <name evidence="2" type="ORF">GALL_60270</name>
</gene>
<keyword evidence="1" id="KW-1133">Transmembrane helix</keyword>
<dbReference type="EMBL" id="MLJW01000017">
    <property type="protein sequence ID" value="OIR12328.1"/>
    <property type="molecule type" value="Genomic_DNA"/>
</dbReference>
<comment type="caution">
    <text evidence="2">The sequence shown here is derived from an EMBL/GenBank/DDBJ whole genome shotgun (WGS) entry which is preliminary data.</text>
</comment>
<protein>
    <submittedName>
        <fullName evidence="2">Uncharacterized protein</fullName>
    </submittedName>
</protein>
<reference evidence="2" key="1">
    <citation type="submission" date="2016-10" db="EMBL/GenBank/DDBJ databases">
        <title>Sequence of Gallionella enrichment culture.</title>
        <authorList>
            <person name="Poehlein A."/>
            <person name="Muehling M."/>
            <person name="Daniel R."/>
        </authorList>
    </citation>
    <scope>NUCLEOTIDE SEQUENCE</scope>
</reference>
<sequence length="84" mass="9800">MNKCYIRITTLRILMNLKLNCYKEKGLGLSLPLRFLLHIFLLLFISQIRCDTQSQSIQLNKAACIALIICASIIFKCRNRRIKQ</sequence>
<keyword evidence="1" id="KW-0472">Membrane</keyword>
<dbReference type="AlphaFoldDB" id="A0A1J5T7W9"/>
<organism evidence="2">
    <name type="scientific">mine drainage metagenome</name>
    <dbReference type="NCBI Taxonomy" id="410659"/>
    <lineage>
        <taxon>unclassified sequences</taxon>
        <taxon>metagenomes</taxon>
        <taxon>ecological metagenomes</taxon>
    </lineage>
</organism>
<feature type="transmembrane region" description="Helical" evidence="1">
    <location>
        <begin position="26"/>
        <end position="45"/>
    </location>
</feature>
<evidence type="ECO:0000313" key="2">
    <source>
        <dbReference type="EMBL" id="OIR12328.1"/>
    </source>
</evidence>
<proteinExistence type="predicted"/>
<accession>A0A1J5T7W9</accession>
<feature type="transmembrane region" description="Helical" evidence="1">
    <location>
        <begin position="57"/>
        <end position="75"/>
    </location>
</feature>
<keyword evidence="1" id="KW-0812">Transmembrane</keyword>
<evidence type="ECO:0000256" key="1">
    <source>
        <dbReference type="SAM" id="Phobius"/>
    </source>
</evidence>